<keyword evidence="1 20" id="KW-0813">Transport</keyword>
<dbReference type="InterPro" id="IPR006029">
    <property type="entry name" value="Neurotrans-gated_channel_TM"/>
</dbReference>
<comment type="similarity">
    <text evidence="20">Belongs to the ligand-gated ion channel (TC 1.A.9) family.</text>
</comment>
<evidence type="ECO:0000256" key="13">
    <source>
        <dbReference type="ARBA" id="ARBA00023286"/>
    </source>
</evidence>
<evidence type="ECO:0000256" key="14">
    <source>
        <dbReference type="ARBA" id="ARBA00023303"/>
    </source>
</evidence>
<evidence type="ECO:0000256" key="20">
    <source>
        <dbReference type="RuleBase" id="RU000687"/>
    </source>
</evidence>
<keyword evidence="12" id="KW-0628">Postsynaptic cell membrane</keyword>
<evidence type="ECO:0000256" key="17">
    <source>
        <dbReference type="ARBA" id="ARBA00036239"/>
    </source>
</evidence>
<evidence type="ECO:0000256" key="16">
    <source>
        <dbReference type="ARBA" id="ARBA00034430"/>
    </source>
</evidence>
<keyword evidence="14 20" id="KW-0407">Ion channel</keyword>
<dbReference type="Pfam" id="PF02931">
    <property type="entry name" value="Neur_chan_LBD"/>
    <property type="match status" value="1"/>
</dbReference>
<sequence length="453" mass="51425">MKSAGILIIIWVSLHNGFVWTLNCTNPTPEALFIALKDDLFSKKLHRPVKSINSPLRVNIDMTVVAILSVEWDIDGLSWDAKECGTHRVSVPREKLWIPDIHITQFMDEDKSPQTPYVYLYNTGHVYNDSPLRVTSTCKLGIYSFPFDIQNCSLTFGSYIHFDTDIVMVPSTTSAQILEESKLVAQTDGEWELSDIEVVPATLEIADGKYSQIIYHLILRRRPILYVINLILPSIFLVTLDVFSFLLPPHSVDRSAFKMTLILGYTVFLLLMNDLLPVTGNETPLLNVFFSISFALMVASLLATLFVTNLYYRSSHFGPVPHWLHTLMLKYAVILVCLPPNKRTNRITVSLPEYTKDAPTVICSRDLQSLSTEPPSVIPHDDAILTELKKLAKDLSAIRLQLDSHFQESKSSQEWKMISAVIDRLIFGLYIVFICVSVTIILVIWHFSRYSTL</sequence>
<dbReference type="PANTHER" id="PTHR18945">
    <property type="entry name" value="NEUROTRANSMITTER GATED ION CHANNEL"/>
    <property type="match status" value="1"/>
</dbReference>
<feature type="transmembrane region" description="Helical" evidence="20">
    <location>
        <begin position="288"/>
        <end position="312"/>
    </location>
</feature>
<keyword evidence="8 20" id="KW-0472">Membrane</keyword>
<keyword evidence="7 20" id="KW-0406">Ion transport</keyword>
<dbReference type="GO" id="GO:0045211">
    <property type="term" value="C:postsynaptic membrane"/>
    <property type="evidence" value="ECO:0007669"/>
    <property type="project" value="UniProtKB-SubCell"/>
</dbReference>
<feature type="domain" description="Neurotransmitter-gated ion-channel ligand-binding" evidence="21">
    <location>
        <begin position="50"/>
        <end position="223"/>
    </location>
</feature>
<comment type="subcellular location">
    <subcellularLocation>
        <location evidence="15">Postsynaptic cell membrane</location>
        <topology evidence="15">Multi-pass membrane protein</topology>
    </subcellularLocation>
</comment>
<evidence type="ECO:0000256" key="2">
    <source>
        <dbReference type="ARBA" id="ARBA00022475"/>
    </source>
</evidence>
<protein>
    <submittedName>
        <fullName evidence="23">5-hydroxytryptamine receptor 3C</fullName>
    </submittedName>
</protein>
<feature type="transmembrane region" description="Helical" evidence="20">
    <location>
        <begin position="425"/>
        <end position="447"/>
    </location>
</feature>
<feature type="chain" id="PRO_5022992446" evidence="20">
    <location>
        <begin position="22"/>
        <end position="453"/>
    </location>
</feature>
<dbReference type="GO" id="GO:0005230">
    <property type="term" value="F:extracellular ligand-gated monoatomic ion channel activity"/>
    <property type="evidence" value="ECO:0007669"/>
    <property type="project" value="InterPro"/>
</dbReference>
<evidence type="ECO:0000256" key="8">
    <source>
        <dbReference type="ARBA" id="ARBA00023136"/>
    </source>
</evidence>
<keyword evidence="24" id="KW-1185">Reference proteome</keyword>
<feature type="transmembrane region" description="Helical" evidence="20">
    <location>
        <begin position="259"/>
        <end position="276"/>
    </location>
</feature>
<dbReference type="Gene3D" id="1.20.58.390">
    <property type="entry name" value="Neurotransmitter-gated ion-channel transmembrane domain"/>
    <property type="match status" value="1"/>
</dbReference>
<evidence type="ECO:0000256" key="5">
    <source>
        <dbReference type="ARBA" id="ARBA00022989"/>
    </source>
</evidence>
<evidence type="ECO:0000256" key="1">
    <source>
        <dbReference type="ARBA" id="ARBA00022448"/>
    </source>
</evidence>
<evidence type="ECO:0000256" key="4">
    <source>
        <dbReference type="ARBA" id="ARBA00022729"/>
    </source>
</evidence>
<dbReference type="PRINTS" id="PR00252">
    <property type="entry name" value="NRIONCHANNEL"/>
</dbReference>
<evidence type="ECO:0000256" key="6">
    <source>
        <dbReference type="ARBA" id="ARBA00023018"/>
    </source>
</evidence>
<dbReference type="InterPro" id="IPR006202">
    <property type="entry name" value="Neur_chan_lig-bd"/>
</dbReference>
<evidence type="ECO:0000256" key="19">
    <source>
        <dbReference type="ARBA" id="ARBA00037540"/>
    </source>
</evidence>
<dbReference type="InterPro" id="IPR036719">
    <property type="entry name" value="Neuro-gated_channel_TM_sf"/>
</dbReference>
<keyword evidence="6" id="KW-0770">Synapse</keyword>
<keyword evidence="4 20" id="KW-0732">Signal</keyword>
<dbReference type="Pfam" id="PF02932">
    <property type="entry name" value="Neur_chan_memb"/>
    <property type="match status" value="1"/>
</dbReference>
<dbReference type="FunFam" id="2.70.170.10:FF:000017">
    <property type="entry name" value="5-hydroxytryptamine receptor 3A"/>
    <property type="match status" value="1"/>
</dbReference>
<comment type="function">
    <text evidence="19">Forms serotonin (5-hydroxytryptamine/5-HT3)-activated cation-selective channel complexes, which when activated cause fast, depolarizing responses in neurons.</text>
</comment>
<dbReference type="CDD" id="cd19063">
    <property type="entry name" value="LGIC_TM_5-HT3"/>
    <property type="match status" value="1"/>
</dbReference>
<keyword evidence="3 20" id="KW-0812">Transmembrane</keyword>
<dbReference type="InterPro" id="IPR049944">
    <property type="entry name" value="LGIC_TM_5-HT3"/>
</dbReference>
<keyword evidence="5 20" id="KW-1133">Transmembrane helix</keyword>
<evidence type="ECO:0000256" key="12">
    <source>
        <dbReference type="ARBA" id="ARBA00023257"/>
    </source>
</evidence>
<dbReference type="Gene3D" id="2.70.170.10">
    <property type="entry name" value="Neurotransmitter-gated ion-channel ligand-binding domain"/>
    <property type="match status" value="1"/>
</dbReference>
<feature type="signal peptide" evidence="20">
    <location>
        <begin position="1"/>
        <end position="21"/>
    </location>
</feature>
<evidence type="ECO:0000256" key="10">
    <source>
        <dbReference type="ARBA" id="ARBA00023170"/>
    </source>
</evidence>
<evidence type="ECO:0000256" key="7">
    <source>
        <dbReference type="ARBA" id="ARBA00023065"/>
    </source>
</evidence>
<evidence type="ECO:0000259" key="21">
    <source>
        <dbReference type="Pfam" id="PF02931"/>
    </source>
</evidence>
<keyword evidence="9" id="KW-1015">Disulfide bond</keyword>
<dbReference type="Proteomes" id="UP000324091">
    <property type="component" value="Chromosome 7"/>
</dbReference>
<evidence type="ECO:0000256" key="3">
    <source>
        <dbReference type="ARBA" id="ARBA00022692"/>
    </source>
</evidence>
<dbReference type="GO" id="GO:0004888">
    <property type="term" value="F:transmembrane signaling receptor activity"/>
    <property type="evidence" value="ECO:0007669"/>
    <property type="project" value="InterPro"/>
</dbReference>
<evidence type="ECO:0000313" key="24">
    <source>
        <dbReference type="Proteomes" id="UP000324091"/>
    </source>
</evidence>
<dbReference type="InterPro" id="IPR036734">
    <property type="entry name" value="Neur_chan_lig-bd_sf"/>
</dbReference>
<evidence type="ECO:0000256" key="18">
    <source>
        <dbReference type="ARBA" id="ARBA00036634"/>
    </source>
</evidence>
<evidence type="ECO:0000256" key="11">
    <source>
        <dbReference type="ARBA" id="ARBA00023180"/>
    </source>
</evidence>
<evidence type="ECO:0000256" key="9">
    <source>
        <dbReference type="ARBA" id="ARBA00023157"/>
    </source>
</evidence>
<comment type="caution">
    <text evidence="23">The sequence shown here is derived from an EMBL/GenBank/DDBJ whole genome shotgun (WGS) entry which is preliminary data.</text>
</comment>
<dbReference type="InterPro" id="IPR006201">
    <property type="entry name" value="Neur_channel"/>
</dbReference>
<comment type="catalytic activity">
    <reaction evidence="17">
        <text>Na(+)(in) = Na(+)(out)</text>
        <dbReference type="Rhea" id="RHEA:34963"/>
        <dbReference type="ChEBI" id="CHEBI:29101"/>
    </reaction>
</comment>
<dbReference type="PROSITE" id="PS00236">
    <property type="entry name" value="NEUROTR_ION_CHANNEL"/>
    <property type="match status" value="1"/>
</dbReference>
<dbReference type="SUPFAM" id="SSF63712">
    <property type="entry name" value="Nicotinic receptor ligand binding domain-like"/>
    <property type="match status" value="1"/>
</dbReference>
<reference evidence="23 24" key="1">
    <citation type="submission" date="2019-04" db="EMBL/GenBank/DDBJ databases">
        <title>Chromosome genome assembly for Takifugu flavidus.</title>
        <authorList>
            <person name="Xiao S."/>
        </authorList>
    </citation>
    <scope>NUCLEOTIDE SEQUENCE [LARGE SCALE GENOMIC DNA]</scope>
    <source>
        <strain evidence="23">HTHZ2018</strain>
        <tissue evidence="23">Muscle</tissue>
    </source>
</reference>
<proteinExistence type="inferred from homology"/>
<keyword evidence="10 23" id="KW-0675">Receptor</keyword>
<dbReference type="AlphaFoldDB" id="A0A5C6MSE6"/>
<evidence type="ECO:0000256" key="15">
    <source>
        <dbReference type="ARBA" id="ARBA00034104"/>
    </source>
</evidence>
<keyword evidence="11" id="KW-0325">Glycoprotein</keyword>
<gene>
    <name evidence="23" type="ORF">D4764_07G0007150</name>
</gene>
<name>A0A5C6MSE6_9TELE</name>
<keyword evidence="13" id="KW-1071">Ligand-gated ion channel</keyword>
<evidence type="ECO:0000313" key="23">
    <source>
        <dbReference type="EMBL" id="TWW57996.1"/>
    </source>
</evidence>
<dbReference type="InterPro" id="IPR038050">
    <property type="entry name" value="Neuro_actylchol_rec"/>
</dbReference>
<keyword evidence="2" id="KW-1003">Cell membrane</keyword>
<comment type="catalytic activity">
    <reaction evidence="18">
        <text>Ca(2+)(in) = Ca(2+)(out)</text>
        <dbReference type="Rhea" id="RHEA:29671"/>
        <dbReference type="ChEBI" id="CHEBI:29108"/>
    </reaction>
</comment>
<dbReference type="SUPFAM" id="SSF90112">
    <property type="entry name" value="Neurotransmitter-gated ion-channel transmembrane pore"/>
    <property type="match status" value="1"/>
</dbReference>
<comment type="catalytic activity">
    <reaction evidence="16">
        <text>K(+)(in) = K(+)(out)</text>
        <dbReference type="Rhea" id="RHEA:29463"/>
        <dbReference type="ChEBI" id="CHEBI:29103"/>
    </reaction>
</comment>
<dbReference type="InterPro" id="IPR018000">
    <property type="entry name" value="Neurotransmitter_ion_chnl_CS"/>
</dbReference>
<feature type="transmembrane region" description="Helical" evidence="20">
    <location>
        <begin position="224"/>
        <end position="247"/>
    </location>
</feature>
<dbReference type="EMBL" id="RHFK02000020">
    <property type="protein sequence ID" value="TWW57996.1"/>
    <property type="molecule type" value="Genomic_DNA"/>
</dbReference>
<organism evidence="23 24">
    <name type="scientific">Takifugu flavidus</name>
    <name type="common">sansaifugu</name>
    <dbReference type="NCBI Taxonomy" id="433684"/>
    <lineage>
        <taxon>Eukaryota</taxon>
        <taxon>Metazoa</taxon>
        <taxon>Chordata</taxon>
        <taxon>Craniata</taxon>
        <taxon>Vertebrata</taxon>
        <taxon>Euteleostomi</taxon>
        <taxon>Actinopterygii</taxon>
        <taxon>Neopterygii</taxon>
        <taxon>Teleostei</taxon>
        <taxon>Neoteleostei</taxon>
        <taxon>Acanthomorphata</taxon>
        <taxon>Eupercaria</taxon>
        <taxon>Tetraodontiformes</taxon>
        <taxon>Tetradontoidea</taxon>
        <taxon>Tetraodontidae</taxon>
        <taxon>Takifugu</taxon>
    </lineage>
</organism>
<evidence type="ECO:0000259" key="22">
    <source>
        <dbReference type="Pfam" id="PF02932"/>
    </source>
</evidence>
<accession>A0A5C6MSE6</accession>
<feature type="domain" description="Neurotransmitter-gated ion-channel transmembrane" evidence="22">
    <location>
        <begin position="230"/>
        <end position="441"/>
    </location>
</feature>